<sequence>MSLVNPLSVEAVSAGRAPVIDEVAGRQRLFEWICARGAAPTDAQSVEAARQDRLAFWLSAQVHALYLDPPGTQAPPAFAHAPACAGHNRCRYCQQEFDLLHKRAALLVLGQSGLLEV</sequence>
<dbReference type="RefSeq" id="WP_110594528.1">
    <property type="nucleotide sequence ID" value="NZ_JAUTCI010000003.1"/>
</dbReference>
<dbReference type="AlphaFoldDB" id="A0A9Q6N7K7"/>
<evidence type="ECO:0000313" key="2">
    <source>
        <dbReference type="Proteomes" id="UP000248188"/>
    </source>
</evidence>
<accession>A0A9Q6N7K7</accession>
<protein>
    <submittedName>
        <fullName evidence="1">Pyoverdine biosynthesis protein</fullName>
    </submittedName>
</protein>
<organism evidence="1 2">
    <name type="scientific">Pseudomonas protegens</name>
    <dbReference type="NCBI Taxonomy" id="380021"/>
    <lineage>
        <taxon>Bacteria</taxon>
        <taxon>Pseudomonadati</taxon>
        <taxon>Pseudomonadota</taxon>
        <taxon>Gammaproteobacteria</taxon>
        <taxon>Pseudomonadales</taxon>
        <taxon>Pseudomonadaceae</taxon>
        <taxon>Pseudomonas</taxon>
    </lineage>
</organism>
<dbReference type="Proteomes" id="UP000248188">
    <property type="component" value="Unassembled WGS sequence"/>
</dbReference>
<gene>
    <name evidence="1" type="ORF">DMX08_24640</name>
</gene>
<comment type="caution">
    <text evidence="1">The sequence shown here is derived from an EMBL/GenBank/DDBJ whole genome shotgun (WGS) entry which is preliminary data.</text>
</comment>
<dbReference type="EMBL" id="QJRN01000017">
    <property type="protein sequence ID" value="PYC31620.1"/>
    <property type="molecule type" value="Genomic_DNA"/>
</dbReference>
<name>A0A9Q6N7K7_9PSED</name>
<proteinExistence type="predicted"/>
<evidence type="ECO:0000313" key="1">
    <source>
        <dbReference type="EMBL" id="PYC31620.1"/>
    </source>
</evidence>
<reference evidence="1 2" key="1">
    <citation type="submission" date="2018-06" db="EMBL/GenBank/DDBJ databases">
        <title>Pseudomonas diversity within urban Lake Michigan freshwaters.</title>
        <authorList>
            <person name="Batrich M."/>
            <person name="Hatzopoulos T."/>
            <person name="Putonti C."/>
        </authorList>
    </citation>
    <scope>NUCLEOTIDE SEQUENCE [LARGE SCALE GENOMIC DNA]</scope>
    <source>
        <strain evidence="1 2">MB-090624</strain>
    </source>
</reference>